<dbReference type="PROSITE" id="PS51233">
    <property type="entry name" value="VWFD"/>
    <property type="match status" value="1"/>
</dbReference>
<feature type="domain" description="AMOP" evidence="22">
    <location>
        <begin position="1642"/>
        <end position="1774"/>
    </location>
</feature>
<feature type="region of interest" description="Disordered" evidence="18">
    <location>
        <begin position="3223"/>
        <end position="3255"/>
    </location>
</feature>
<evidence type="ECO:0000256" key="3">
    <source>
        <dbReference type="ARBA" id="ARBA00022525"/>
    </source>
</evidence>
<dbReference type="PROSITE" id="PS50856">
    <property type="entry name" value="AMOP"/>
    <property type="match status" value="1"/>
</dbReference>
<dbReference type="SUPFAM" id="SSF57184">
    <property type="entry name" value="Growth factor receptor domain"/>
    <property type="match status" value="6"/>
</dbReference>
<evidence type="ECO:0000256" key="9">
    <source>
        <dbReference type="ARBA" id="ARBA00022869"/>
    </source>
</evidence>
<evidence type="ECO:0000256" key="6">
    <source>
        <dbReference type="ARBA" id="ARBA00022692"/>
    </source>
</evidence>
<keyword evidence="15" id="KW-0325">Glycoprotein</keyword>
<dbReference type="InterPro" id="IPR050778">
    <property type="entry name" value="Cueball_EGF_LRP_Nidogen"/>
</dbReference>
<feature type="domain" description="EGF-like" evidence="21">
    <location>
        <begin position="2626"/>
        <end position="2667"/>
    </location>
</feature>
<sequence>MEIRSVFIFSIFMLISVQRQVLDNQPTDVILIGDSNTGAVCNVDISNNYSYVYTVFSNWIYPYDIDYDPIDAVIYWVDGNWKISSGLMSGNSEMTLRLFNGLAQTHGITVDPLSRLLFYTDLGNDIIAAINLEGFLHKTVISSGLVNPGAIVTDPINGTIYWADFGSPAKIEKSNYDGTNRQEIVNTGLSAPYGLDIDIKDGVLYWCDANTFTIEGANVDGSNRHLIYQEQETISRCSIALYKSYLYFTKWWQRNAIMRIGTDGSGITSVAALEDIYPLAIHVNIYESIGINGCSNSGCSHFCFPLPGGNKKCACPDLMILQPDGQTCRKDDLLYDVILVAYSGYGAMHLMDIKNNYSFVNIPLQNRDNIYDIDYDPTSDVIYSVNGNRHIISRLIFGSNETTLRSLNGIAQTYGIALDSISRLLFYTDMGNDIIAAISLDGSLQKTIISSGLVNPRAIVTDPINGTIYWVDSGSPAKIEKSNYDGTNRQEVVNTGLSTPYGLDVDFNAGVLYWCDISTPLKIEGANVNGSNRYLIYQEQVTTYSCSIALYQSYIYFTWLYRYAVMRIGTDGSGLISFATTALMYPRAIHVNIDGRTGVNGCSNGGGGCSHFCFPLPDGSNLCACPDLMALQPDGVTCKFDNLPDNFLLITDGSKRSIYRMDLDNYSYVSIPLQNSSNPYAIDYDPNAAVMFWTDGNLGQINSGSIYGNNQTTLQGFKNYAVLSGIAVDLTSRIMFYIDSRRSTIGVISLDEDLNKTVISNDLNSPQAIVTDPINGTIYWSSLNKIEKSNYDGTNREEVINTGLDVSVDLTVDINVGVMYWCHYRTRKIEQANLDGSRRQVLYQDQISIYKCSIALHQSNLYYSDSASSALMRIGTDGSGMTAIGPSIFTNVMDIHVHSNKSKNQGTNGCSNGRGGCSHFCFPLPGGSKVCDCPDYMILQPDRLSCGNYTFPENLLLIMDQYNREISLMDIPNYRYVIVAHTNMFNPYAITYNPIDKLIYWTDMRFRQILSVSIHGGIQRTIRQLRRSANPVGIAVDALSRVLFYTDSANRIIAALSLDGAMEKIVISYSADYPWAIAVDPINGTIYWTIFGINAKIEKSNYDSTNRQELFNSGLVNPYGLTIDIRAGVLYWCDYSTYMIERANVDGTNRQPIYHEQGTSFYKIALYQSHLYMTGYRQKWSVMRMETDGSNLVYVGPSNLVYSFDFYLHSTESASLGLNGCSNTTTDCSHFCFPRPGSLKVCACPDGLTLQSDGHTCRTFSEECLNSPCEHNGICINTNGTYSCRCPIGWQGENCSIDIDECNDYPCKNNGACTNTDGSFLCNCSRGWQGQNCSIDIDECDDYPCKNNGACTNTDGSYVCNCSRGWQGQNCSLDIDECDNHPCKNNGACTNTDGSYLCNCSRGWQGQNCSLGISFAFGEDANDKVLNAKDDACGESLSILPVPIFGRKYDTLYVCTNGLVSFQKEYTNPNPSDNANAYSGYSFLAPYYTDLDTSRVNNSGKVYYQLYDVLRDKNVLNNTNVIKTQELLNELEGEQSFQATMIFIATWYKNSPYPADKRMNESASFQLLLTTDGYNTFVMYIYFPGEMKLRQNNVFVGYHFNTGEFKTHLISFSSQANNIDMHVDTNGLTGLILYRLTSLRSSLSNFDIECLEWFEANQDRQEEYRSKLAEMPNCPCNGQWIMYDPWFNVPQQNLFNDVNTSCTGIAPSLKFSPHGKVCCFDNNTGAWISDSPRAGGFLKFNPITRRKDFESEDLRMKHICCERSNYCHLYYALRPVGDCYSTFPYEFALSWGDPHIDTLDSKTYTFNGWGEFTLISLQMENTSFVLQGRTDKARNKNGTLTDATVFTAFAARDNNNASIHIEISAERNGTYIYGNGVDYSVALANMEKEFVLSTENLTIYRAKYATTVNILFPSTGQPISLNVTVGVEMLTLAVTLPQIFKNKTKGLLGNYDGDPNNDFIYPNGTVLDGNATERTLFHYGISWTIDDYESVFIYFSGKSHKDFDHRNFTPKFFDEASQEQLHAASLHCGNNPVCTYDLLMTGNELVAANTVAVQETALIGENQVSNQIPSLRFEGKKNLTVTGDQQINLKFIVVDNGPVTFHFDTNTVDAQFVYTDNKSAEVNFTLGRDYQCALSVTAQDEQGYFAPSVSVDLIICDGCSQHGSCDLDTYQTDYGMCSFKRVKCICEPYWEGSSCQLDFDGCKGSPCSFNRSCTDVEASEHKKTGVAFMCSQCPQGYLKDSDKCLDIDECNEISDKCNQKCVNAEGSFSCECEEGFALSTDGRTCEDIDECERNLDNCDQICTNGVGNFTCGCFPGFKHNVSMNICIRTEVPNVCDKPAINCNLTSGCTSNNGSATCFCAKGFQLSNEGTKCLDIDECVSSPCSQSCSNFDGGFSCHCFQGYDLEKDKRTCVECKYPKYGNYCQETCNCGTHGVRCDPVKGCKCESGWEGNNCQQDIDECTQDPNICVDPYSLCENLSGTYTCQCVYGFKKNETGRCQDIDECSDPYFNKCSQLCINTLGGFTCGCEKGYQLDQKDQYKCVDVDECKIGTSGCEQICENVPGQFNCYCYYGYKLKTDRKTCEKEADVCAKIGSINCSHICLVENGKPACLCKEGYFLDTDRNTCKDINECETNTSCSQPRNCFNINGSFSCYCDDGYRLENDGVTCRECDKFHYGKNCNNTCNCEIGAVRCDKLKGCICKPGWYGPSCATDVNECLLNNSLCPGKHQKCINTAGSYTCGCENGYIRKSNLSLDCTDLDECEDSMLNTCDQNCNNTDGFYACTCNEGFKMQERRCVDVNECERPNACQHICDNLQGSYRCLCHTGFKVDVDNTTNCKPITECPKSQTELCLDKGAQCAISRGQAVCQCSKGFEWNRVKEECTDIKDCTVNARCNQICIEGIGGYTCACWDGYRLQQNNITCVACDNNTYGAGCKAKCECVHNNAGNDNQTCNHVNGTCMCKNGWEGICDLDIDECTRKTHTCQDIPYAGCHNTIGGYECSCLRGYVRQNNRCVADGSITSTAAPPPAVDEAAVAMSVKLDVAVEKGVNLNLTATYDAFSNAAKVALVGFYRQRLMDNLRRIVILSLAFGSLAVDYKIYILNSPVIVANLTLTNVELASGTSVWFQNASVGVRDVKVAGRLVPSKPSEEELCTIYQLSSATCSDGYICKVTIGLPSCRKNVVDDYYLTTALAAGIPFALLLIVAIIVFICLIKRRARKNRGAHDTISGNVHEETSTSAPDVSRLNTISGEKTNTSPGLASSGSYASYGKDDTITDIPWQISTTSFLQNQKFRIKRPAVSKHSSNIQSVD</sequence>
<dbReference type="PROSITE" id="PS01186">
    <property type="entry name" value="EGF_2"/>
    <property type="match status" value="11"/>
</dbReference>
<dbReference type="Gene3D" id="2.10.25.10">
    <property type="entry name" value="Laminin"/>
    <property type="match status" value="19"/>
</dbReference>
<feature type="repeat" description="LDL-receptor class B" evidence="17">
    <location>
        <begin position="1041"/>
        <end position="1083"/>
    </location>
</feature>
<feature type="repeat" description="LDL-receptor class B" evidence="17">
    <location>
        <begin position="1084"/>
        <end position="1127"/>
    </location>
</feature>
<dbReference type="GO" id="GO:0005604">
    <property type="term" value="C:basement membrane"/>
    <property type="evidence" value="ECO:0007669"/>
    <property type="project" value="UniProtKB-SubCell"/>
</dbReference>
<dbReference type="InterPro" id="IPR011042">
    <property type="entry name" value="6-blade_b-propeller_TolB-like"/>
</dbReference>
<keyword evidence="13 16" id="KW-1015">Disulfide bond</keyword>
<dbReference type="FunFam" id="2.10.25.10:FF:000009">
    <property type="entry name" value="Low-density lipoprotein receptor isoform 1"/>
    <property type="match status" value="1"/>
</dbReference>
<keyword evidence="14" id="KW-0675">Receptor</keyword>
<feature type="disulfide bond" evidence="16">
    <location>
        <begin position="1362"/>
        <end position="1371"/>
    </location>
</feature>
<protein>
    <submittedName>
        <fullName evidence="24">Uncharacterized protein</fullName>
    </submittedName>
</protein>
<dbReference type="InterPro" id="IPR018097">
    <property type="entry name" value="EGF_Ca-bd_CS"/>
</dbReference>
<dbReference type="FunFam" id="2.10.25.10:FF:000173">
    <property type="entry name" value="Neurogenic locus notch protein 2"/>
    <property type="match status" value="1"/>
</dbReference>
<feature type="domain" description="EGF-like" evidence="21">
    <location>
        <begin position="2246"/>
        <end position="2286"/>
    </location>
</feature>
<dbReference type="PROSITE" id="PS01187">
    <property type="entry name" value="EGF_CA"/>
    <property type="match status" value="7"/>
</dbReference>
<dbReference type="InterPro" id="IPR005533">
    <property type="entry name" value="AMOP_dom"/>
</dbReference>
<feature type="chain" id="PRO_5041921449" evidence="20">
    <location>
        <begin position="24"/>
        <end position="3307"/>
    </location>
</feature>
<feature type="disulfide bond" evidence="16">
    <location>
        <begin position="1400"/>
        <end position="1409"/>
    </location>
</feature>
<feature type="repeat" description="LDL-receptor class B" evidence="17">
    <location>
        <begin position="158"/>
        <end position="201"/>
    </location>
</feature>
<reference evidence="24" key="2">
    <citation type="journal article" date="2021" name="Genome Biol. Evol.">
        <title>Developing a high-quality reference genome for a parasitic bivalve with doubly uniparental inheritance (Bivalvia: Unionida).</title>
        <authorList>
            <person name="Smith C.H."/>
        </authorList>
    </citation>
    <scope>NUCLEOTIDE SEQUENCE</scope>
    <source>
        <strain evidence="24">CHS0354</strain>
        <tissue evidence="24">Mantle</tissue>
    </source>
</reference>
<feature type="disulfide bond" evidence="16">
    <location>
        <begin position="1324"/>
        <end position="1333"/>
    </location>
</feature>
<feature type="domain" description="EGF-like" evidence="21">
    <location>
        <begin position="1336"/>
        <end position="1372"/>
    </location>
</feature>
<dbReference type="Pfam" id="PF00058">
    <property type="entry name" value="Ldl_recept_b"/>
    <property type="match status" value="1"/>
</dbReference>
<feature type="compositionally biased region" description="Polar residues" evidence="18">
    <location>
        <begin position="3233"/>
        <end position="3255"/>
    </location>
</feature>
<feature type="repeat" description="LDL-receptor class B" evidence="17">
    <location>
        <begin position="776"/>
        <end position="816"/>
    </location>
</feature>
<accession>A0AAE0RUR8</accession>
<feature type="transmembrane region" description="Helical" evidence="19">
    <location>
        <begin position="3183"/>
        <end position="3210"/>
    </location>
</feature>
<evidence type="ECO:0000259" key="22">
    <source>
        <dbReference type="PROSITE" id="PS50856"/>
    </source>
</evidence>
<keyword evidence="11 19" id="KW-1133">Transmembrane helix</keyword>
<keyword evidence="6 19" id="KW-0812">Transmembrane</keyword>
<dbReference type="SMART" id="SM00181">
    <property type="entry name" value="EGF"/>
    <property type="match status" value="28"/>
</dbReference>
<feature type="repeat" description="LDL-receptor class B" evidence="17">
    <location>
        <begin position="466"/>
        <end position="509"/>
    </location>
</feature>
<dbReference type="Proteomes" id="UP001195483">
    <property type="component" value="Unassembled WGS sequence"/>
</dbReference>
<dbReference type="InterPro" id="IPR000033">
    <property type="entry name" value="LDLR_classB_rpt"/>
</dbReference>
<dbReference type="SMART" id="SM00135">
    <property type="entry name" value="LY"/>
    <property type="match status" value="16"/>
</dbReference>
<evidence type="ECO:0000313" key="24">
    <source>
        <dbReference type="EMBL" id="KAK3579903.1"/>
    </source>
</evidence>
<dbReference type="Pfam" id="PF12662">
    <property type="entry name" value="cEGF"/>
    <property type="match status" value="1"/>
</dbReference>
<feature type="repeat" description="LDL-receptor class B" evidence="17">
    <location>
        <begin position="997"/>
        <end position="1040"/>
    </location>
</feature>
<keyword evidence="7 20" id="KW-0732">Signal</keyword>
<feature type="domain" description="EGF-like" evidence="21">
    <location>
        <begin position="2374"/>
        <end position="2412"/>
    </location>
</feature>
<keyword evidence="5" id="KW-0254">Endocytosis</keyword>
<keyword evidence="25" id="KW-1185">Reference proteome</keyword>
<dbReference type="PROSITE" id="PS51120">
    <property type="entry name" value="LDLRB"/>
    <property type="match status" value="9"/>
</dbReference>
<feature type="repeat" description="LDL-receptor class B" evidence="17">
    <location>
        <begin position="1128"/>
        <end position="1170"/>
    </location>
</feature>
<dbReference type="SUPFAM" id="SSF57196">
    <property type="entry name" value="EGF/Laminin"/>
    <property type="match status" value="8"/>
</dbReference>
<feature type="domain" description="EGF-like" evidence="21">
    <location>
        <begin position="1260"/>
        <end position="1296"/>
    </location>
</feature>
<name>A0AAE0RUR8_9BIVA</name>
<feature type="repeat" description="LDL-receptor class B" evidence="17">
    <location>
        <begin position="817"/>
        <end position="860"/>
    </location>
</feature>
<dbReference type="EMBL" id="JAEAOA010001883">
    <property type="protein sequence ID" value="KAK3579903.1"/>
    <property type="molecule type" value="Genomic_DNA"/>
</dbReference>
<dbReference type="SMART" id="SM00216">
    <property type="entry name" value="VWD"/>
    <property type="match status" value="1"/>
</dbReference>
<evidence type="ECO:0000313" key="25">
    <source>
        <dbReference type="Proteomes" id="UP001195483"/>
    </source>
</evidence>
<dbReference type="FunFam" id="2.10.25.10:FF:000066">
    <property type="entry name" value="FAT atypical cadherin 4"/>
    <property type="match status" value="1"/>
</dbReference>
<keyword evidence="9" id="KW-0272">Extracellular matrix</keyword>
<dbReference type="InterPro" id="IPR001846">
    <property type="entry name" value="VWF_type-D"/>
</dbReference>
<evidence type="ECO:0000256" key="17">
    <source>
        <dbReference type="PROSITE-ProRule" id="PRU00461"/>
    </source>
</evidence>
<evidence type="ECO:0000256" key="2">
    <source>
        <dbReference type="ARBA" id="ARBA00004479"/>
    </source>
</evidence>
<dbReference type="InterPro" id="IPR049883">
    <property type="entry name" value="NOTCH1_EGF-like"/>
</dbReference>
<dbReference type="Pfam" id="PF06119">
    <property type="entry name" value="NIDO"/>
    <property type="match status" value="1"/>
</dbReference>
<dbReference type="FunFam" id="2.10.25.10:FF:000014">
    <property type="entry name" value="Latent-transforming growth factor beta-binding protein 3"/>
    <property type="match status" value="2"/>
</dbReference>
<comment type="subcellular location">
    <subcellularLocation>
        <location evidence="2">Membrane</location>
        <topology evidence="2">Single-pass type I membrane protein</topology>
    </subcellularLocation>
    <subcellularLocation>
        <location evidence="1">Secreted</location>
        <location evidence="1">Extracellular space</location>
        <location evidence="1">Extracellular matrix</location>
        <location evidence="1">Basement membrane</location>
    </subcellularLocation>
</comment>
<evidence type="ECO:0000259" key="23">
    <source>
        <dbReference type="PROSITE" id="PS51233"/>
    </source>
</evidence>
<feature type="signal peptide" evidence="20">
    <location>
        <begin position="1"/>
        <end position="23"/>
    </location>
</feature>
<dbReference type="PANTHER" id="PTHR46513">
    <property type="entry name" value="VITELLOGENIN RECEPTOR-LIKE PROTEIN-RELATED-RELATED"/>
    <property type="match status" value="1"/>
</dbReference>
<gene>
    <name evidence="24" type="ORF">CHS0354_031421</name>
</gene>
<evidence type="ECO:0000256" key="12">
    <source>
        <dbReference type="ARBA" id="ARBA00023136"/>
    </source>
</evidence>
<dbReference type="PROSITE" id="PS00022">
    <property type="entry name" value="EGF_1"/>
    <property type="match status" value="4"/>
</dbReference>
<dbReference type="InterPro" id="IPR026823">
    <property type="entry name" value="cEGF"/>
</dbReference>
<feature type="domain" description="EGF-like" evidence="21">
    <location>
        <begin position="2456"/>
        <end position="2498"/>
    </location>
</feature>
<evidence type="ECO:0000256" key="4">
    <source>
        <dbReference type="ARBA" id="ARBA00022536"/>
    </source>
</evidence>
<evidence type="ECO:0000256" key="10">
    <source>
        <dbReference type="ARBA" id="ARBA00022889"/>
    </source>
</evidence>
<feature type="disulfide bond" evidence="16">
    <location>
        <begin position="2981"/>
        <end position="2998"/>
    </location>
</feature>
<dbReference type="GO" id="GO:0006897">
    <property type="term" value="P:endocytosis"/>
    <property type="evidence" value="ECO:0007669"/>
    <property type="project" value="UniProtKB-KW"/>
</dbReference>
<evidence type="ECO:0000256" key="5">
    <source>
        <dbReference type="ARBA" id="ARBA00022583"/>
    </source>
</evidence>
<reference evidence="24" key="3">
    <citation type="submission" date="2023-05" db="EMBL/GenBank/DDBJ databases">
        <authorList>
            <person name="Smith C.H."/>
        </authorList>
    </citation>
    <scope>NUCLEOTIDE SEQUENCE</scope>
    <source>
        <strain evidence="24">CHS0354</strain>
        <tissue evidence="24">Mantle</tissue>
    </source>
</reference>
<comment type="caution">
    <text evidence="24">The sequence shown here is derived from an EMBL/GenBank/DDBJ whole genome shotgun (WGS) entry which is preliminary data.</text>
</comment>
<reference evidence="24" key="1">
    <citation type="journal article" date="2021" name="Genome Biol. Evol.">
        <title>A High-Quality Reference Genome for a Parasitic Bivalve with Doubly Uniparental Inheritance (Bivalvia: Unionida).</title>
        <authorList>
            <person name="Smith C.H."/>
        </authorList>
    </citation>
    <scope>NUCLEOTIDE SEQUENCE</scope>
    <source>
        <strain evidence="24">CHS0354</strain>
    </source>
</reference>
<feature type="domain" description="EGF-like" evidence="21">
    <location>
        <begin position="1298"/>
        <end position="1334"/>
    </location>
</feature>
<evidence type="ECO:0000256" key="1">
    <source>
        <dbReference type="ARBA" id="ARBA00004302"/>
    </source>
</evidence>
<dbReference type="SMART" id="SM00539">
    <property type="entry name" value="NIDO"/>
    <property type="match status" value="1"/>
</dbReference>
<keyword evidence="8" id="KW-0677">Repeat</keyword>
<dbReference type="Gene3D" id="2.120.10.30">
    <property type="entry name" value="TolB, C-terminal domain"/>
    <property type="match status" value="4"/>
</dbReference>
<proteinExistence type="predicted"/>
<feature type="domain" description="EGF-like" evidence="21">
    <location>
        <begin position="2796"/>
        <end position="2836"/>
    </location>
</feature>
<dbReference type="InterPro" id="IPR000742">
    <property type="entry name" value="EGF"/>
</dbReference>
<evidence type="ECO:0000256" key="11">
    <source>
        <dbReference type="ARBA" id="ARBA00022989"/>
    </source>
</evidence>
<keyword evidence="3" id="KW-0964">Secreted</keyword>
<dbReference type="InterPro" id="IPR009030">
    <property type="entry name" value="Growth_fac_rcpt_cys_sf"/>
</dbReference>
<dbReference type="InterPro" id="IPR003886">
    <property type="entry name" value="NIDO_dom"/>
</dbReference>
<keyword evidence="9" id="KW-0084">Basement membrane</keyword>
<keyword evidence="10" id="KW-0130">Cell adhesion</keyword>
<dbReference type="InterPro" id="IPR001881">
    <property type="entry name" value="EGF-like_Ca-bd_dom"/>
</dbReference>
<feature type="domain" description="VWFD" evidence="23">
    <location>
        <begin position="1786"/>
        <end position="1991"/>
    </location>
</feature>
<dbReference type="CDD" id="cd00054">
    <property type="entry name" value="EGF_CA"/>
    <property type="match status" value="11"/>
</dbReference>
<dbReference type="FunFam" id="2.10.25.10:FF:000119">
    <property type="entry name" value="vitamin K-dependent protein S"/>
    <property type="match status" value="1"/>
</dbReference>
<dbReference type="Pfam" id="PF07645">
    <property type="entry name" value="EGF_CA"/>
    <property type="match status" value="12"/>
</dbReference>
<dbReference type="GO" id="GO:0005509">
    <property type="term" value="F:calcium ion binding"/>
    <property type="evidence" value="ECO:0007669"/>
    <property type="project" value="InterPro"/>
</dbReference>
<dbReference type="PROSITE" id="PS00010">
    <property type="entry name" value="ASX_HYDROXYL"/>
    <property type="match status" value="11"/>
</dbReference>
<keyword evidence="4 16" id="KW-0245">EGF-like domain</keyword>
<evidence type="ECO:0000259" key="21">
    <source>
        <dbReference type="PROSITE" id="PS50026"/>
    </source>
</evidence>
<evidence type="ECO:0000256" key="8">
    <source>
        <dbReference type="ARBA" id="ARBA00022737"/>
    </source>
</evidence>
<feature type="domain" description="EGF-like" evidence="21">
    <location>
        <begin position="2970"/>
        <end position="3012"/>
    </location>
</feature>
<feature type="repeat" description="LDL-receptor class B" evidence="17">
    <location>
        <begin position="423"/>
        <end position="465"/>
    </location>
</feature>
<dbReference type="SUPFAM" id="SSF63825">
    <property type="entry name" value="YWTD domain"/>
    <property type="match status" value="4"/>
</dbReference>
<dbReference type="FunFam" id="2.120.10.30:FF:000132">
    <property type="entry name" value="Uncharacterized protein"/>
    <property type="match status" value="4"/>
</dbReference>
<evidence type="ECO:0000256" key="15">
    <source>
        <dbReference type="ARBA" id="ARBA00023180"/>
    </source>
</evidence>
<evidence type="ECO:0000256" key="7">
    <source>
        <dbReference type="ARBA" id="ARBA00022729"/>
    </source>
</evidence>
<evidence type="ECO:0000256" key="18">
    <source>
        <dbReference type="SAM" id="MobiDB-lite"/>
    </source>
</evidence>
<evidence type="ECO:0000256" key="20">
    <source>
        <dbReference type="SAM" id="SignalP"/>
    </source>
</evidence>
<organism evidence="24 25">
    <name type="scientific">Potamilus streckersoni</name>
    <dbReference type="NCBI Taxonomy" id="2493646"/>
    <lineage>
        <taxon>Eukaryota</taxon>
        <taxon>Metazoa</taxon>
        <taxon>Spiralia</taxon>
        <taxon>Lophotrochozoa</taxon>
        <taxon>Mollusca</taxon>
        <taxon>Bivalvia</taxon>
        <taxon>Autobranchia</taxon>
        <taxon>Heteroconchia</taxon>
        <taxon>Palaeoheterodonta</taxon>
        <taxon>Unionida</taxon>
        <taxon>Unionoidea</taxon>
        <taxon>Unionidae</taxon>
        <taxon>Ambleminae</taxon>
        <taxon>Lampsilini</taxon>
        <taxon>Potamilus</taxon>
    </lineage>
</organism>
<dbReference type="Pfam" id="PF00008">
    <property type="entry name" value="EGF"/>
    <property type="match status" value="1"/>
</dbReference>
<dbReference type="GO" id="GO:0007160">
    <property type="term" value="P:cell-matrix adhesion"/>
    <property type="evidence" value="ECO:0007669"/>
    <property type="project" value="InterPro"/>
</dbReference>
<dbReference type="SMART" id="SM00179">
    <property type="entry name" value="EGF_CA"/>
    <property type="match status" value="17"/>
</dbReference>
<dbReference type="FunFam" id="2.10.25.10:FF:000321">
    <property type="entry name" value="Protein delta homolog 1"/>
    <property type="match status" value="2"/>
</dbReference>
<dbReference type="InterPro" id="IPR000152">
    <property type="entry name" value="EGF-type_Asp/Asn_hydroxyl_site"/>
</dbReference>
<evidence type="ECO:0000256" key="13">
    <source>
        <dbReference type="ARBA" id="ARBA00023157"/>
    </source>
</evidence>
<evidence type="ECO:0000256" key="14">
    <source>
        <dbReference type="ARBA" id="ARBA00023170"/>
    </source>
</evidence>
<evidence type="ECO:0000256" key="16">
    <source>
        <dbReference type="PROSITE-ProRule" id="PRU00076"/>
    </source>
</evidence>
<dbReference type="PROSITE" id="PS50026">
    <property type="entry name" value="EGF_3"/>
    <property type="match status" value="10"/>
</dbReference>
<dbReference type="GO" id="GO:0016020">
    <property type="term" value="C:membrane"/>
    <property type="evidence" value="ECO:0007669"/>
    <property type="project" value="UniProtKB-SubCell"/>
</dbReference>
<comment type="caution">
    <text evidence="16">Lacks conserved residue(s) required for the propagation of feature annotation.</text>
</comment>
<feature type="domain" description="EGF-like" evidence="21">
    <location>
        <begin position="1374"/>
        <end position="1410"/>
    </location>
</feature>
<feature type="disulfide bond" evidence="16">
    <location>
        <begin position="2800"/>
        <end position="2810"/>
    </location>
</feature>
<evidence type="ECO:0000256" key="19">
    <source>
        <dbReference type="SAM" id="Phobius"/>
    </source>
</evidence>
<keyword evidence="12 19" id="KW-0472">Membrane</keyword>
<feature type="disulfide bond" evidence="16">
    <location>
        <begin position="1286"/>
        <end position="1295"/>
    </location>
</feature>